<accession>A0A812LB69</accession>
<dbReference type="InterPro" id="IPR039059">
    <property type="entry name" value="MVP"/>
</dbReference>
<evidence type="ECO:0000313" key="3">
    <source>
        <dbReference type="EMBL" id="CAE7238878.1"/>
    </source>
</evidence>
<sequence>MGESAGKIALMGCGLVCLGLLIFVIVMLASIKVVNDRQQILYIFPTTKEVKNGPFTEIVWPHITHEMREAVQISTSEFAVLKHERTQELRHVPGPEFVFMGAYESLEAVRSKTVLQKQEYIRLVDKMTGEERVVQGATTLVPRPLEEAPAGVETAIVIGAQNAVLVYNKTSGIKSLMREAGAFVPAPYEEILSEQQAVLLEPLEYAVVKDLLTGEARNEVGPQLLQAGAYESILETKRKLVLEKDEYIQFLDKKTGMERVLRGPDQVVPEPNEEAADGVQKAVFLTDQQAVVVLNRTSGQRRLETTNGVFFPEAYEKVLEVRTKYVVLNNQAAVTRDVLGALTMISGASGSTAFFLQPYEELVEMQWSVYDSPDLQDPVPKAAVSMIDLRAQKMFFNVEVRTSDNVKMRLEGTIFWQVKDVLTMIAMTADPAGDVSQRARSGLVSAVSQNTFSVFMSQFNNITAQAYAQQAADGFYSSRGVELQSMEMTRYDMVDQETADILQLIIQESTNRINRLQQQESENDVLAAKLVADIQLEQQRTDFIRTQANNQRLAALLEGQAQGTELVESAAAFIDGLNETVPDVADRTELYRMHQLLDARNTDTHNLASGQAQLFLTPSNLNLQLRMANDEL</sequence>
<organism evidence="3 4">
    <name type="scientific">Symbiodinium natans</name>
    <dbReference type="NCBI Taxonomy" id="878477"/>
    <lineage>
        <taxon>Eukaryota</taxon>
        <taxon>Sar</taxon>
        <taxon>Alveolata</taxon>
        <taxon>Dinophyceae</taxon>
        <taxon>Suessiales</taxon>
        <taxon>Symbiodiniaceae</taxon>
        <taxon>Symbiodinium</taxon>
    </lineage>
</organism>
<evidence type="ECO:0000256" key="1">
    <source>
        <dbReference type="SAM" id="Phobius"/>
    </source>
</evidence>
<gene>
    <name evidence="3" type="ORF">SNAT2548_LOCUS10540</name>
</gene>
<dbReference type="AlphaFoldDB" id="A0A812LB69"/>
<keyword evidence="1" id="KW-1133">Transmembrane helix</keyword>
<dbReference type="PANTHER" id="PTHR14165">
    <property type="entry name" value="MAJOR VAULT PROTEIN"/>
    <property type="match status" value="1"/>
</dbReference>
<feature type="transmembrane region" description="Helical" evidence="1">
    <location>
        <begin position="9"/>
        <end position="31"/>
    </location>
</feature>
<evidence type="ECO:0000313" key="4">
    <source>
        <dbReference type="Proteomes" id="UP000604046"/>
    </source>
</evidence>
<dbReference type="Pfam" id="PF01145">
    <property type="entry name" value="Band_7"/>
    <property type="match status" value="1"/>
</dbReference>
<dbReference type="GO" id="GO:0005634">
    <property type="term" value="C:nucleus"/>
    <property type="evidence" value="ECO:0007669"/>
    <property type="project" value="TreeGrafter"/>
</dbReference>
<comment type="caution">
    <text evidence="3">The sequence shown here is derived from an EMBL/GenBank/DDBJ whole genome shotgun (WGS) entry which is preliminary data.</text>
</comment>
<dbReference type="OrthoDB" id="6125719at2759"/>
<dbReference type="GO" id="GO:0005737">
    <property type="term" value="C:cytoplasm"/>
    <property type="evidence" value="ECO:0007669"/>
    <property type="project" value="TreeGrafter"/>
</dbReference>
<reference evidence="3" key="1">
    <citation type="submission" date="2021-02" db="EMBL/GenBank/DDBJ databases">
        <authorList>
            <person name="Dougan E. K."/>
            <person name="Rhodes N."/>
            <person name="Thang M."/>
            <person name="Chan C."/>
        </authorList>
    </citation>
    <scope>NUCLEOTIDE SEQUENCE</scope>
</reference>
<feature type="domain" description="Band 7" evidence="2">
    <location>
        <begin position="383"/>
        <end position="501"/>
    </location>
</feature>
<dbReference type="Proteomes" id="UP000604046">
    <property type="component" value="Unassembled WGS sequence"/>
</dbReference>
<proteinExistence type="predicted"/>
<protein>
    <recommendedName>
        <fullName evidence="2">Band 7 domain-containing protein</fullName>
    </recommendedName>
</protein>
<keyword evidence="1" id="KW-0812">Transmembrane</keyword>
<keyword evidence="4" id="KW-1185">Reference proteome</keyword>
<dbReference type="SUPFAM" id="SSF117892">
    <property type="entry name" value="Band 7/SPFH domain"/>
    <property type="match status" value="1"/>
</dbReference>
<evidence type="ECO:0000259" key="2">
    <source>
        <dbReference type="Pfam" id="PF01145"/>
    </source>
</evidence>
<dbReference type="PANTHER" id="PTHR14165:SF3">
    <property type="entry name" value="MAJOR VAULT PROTEIN"/>
    <property type="match status" value="1"/>
</dbReference>
<dbReference type="EMBL" id="CAJNDS010000879">
    <property type="protein sequence ID" value="CAE7238878.1"/>
    <property type="molecule type" value="Genomic_DNA"/>
</dbReference>
<name>A0A812LB69_9DINO</name>
<dbReference type="Gene3D" id="3.30.479.30">
    <property type="entry name" value="Band 7 domain"/>
    <property type="match status" value="1"/>
</dbReference>
<dbReference type="InterPro" id="IPR001107">
    <property type="entry name" value="Band_7"/>
</dbReference>
<dbReference type="InterPro" id="IPR036013">
    <property type="entry name" value="Band_7/SPFH_dom_sf"/>
</dbReference>
<keyword evidence="1" id="KW-0472">Membrane</keyword>